<dbReference type="RefSeq" id="WP_044385167.1">
    <property type="nucleotide sequence ID" value="NZ_CP010849.1"/>
</dbReference>
<name>A0A0C5GJ33_9ACTN</name>
<dbReference type="OrthoDB" id="4309038at2"/>
<dbReference type="STRING" id="477245.TU94_26260"/>
<sequence length="214" mass="23157">MTLAPYRLVWLALWAQAPPERSPALAEHFRTALAPHGEAVVHTRGPYHRTPELLHFQVDLTPRHSAPACLRALGFRQDDFGWTDWERTADGGVFLHPAVYGVQAGALEAAAAPLFRTGDVVRVRDRADARELGLIGAEVVVGHPDYDPDTAPALRTWRYSLHIDGQDEVECLDESALEPTGRRVRLYGARVGVGPDGVPTGAAQVIGDAPPGGP</sequence>
<protein>
    <submittedName>
        <fullName evidence="1">Uncharacterized protein</fullName>
    </submittedName>
</protein>
<organism evidence="1 2">
    <name type="scientific">Streptomyces cyaneogriseus subsp. noncyanogenus</name>
    <dbReference type="NCBI Taxonomy" id="477245"/>
    <lineage>
        <taxon>Bacteria</taxon>
        <taxon>Bacillati</taxon>
        <taxon>Actinomycetota</taxon>
        <taxon>Actinomycetes</taxon>
        <taxon>Kitasatosporales</taxon>
        <taxon>Streptomycetaceae</taxon>
        <taxon>Streptomyces</taxon>
    </lineage>
</organism>
<reference evidence="1 2" key="1">
    <citation type="submission" date="2015-02" db="EMBL/GenBank/DDBJ databases">
        <title>Genome sequence of thermotolerant Streptomyces cyaneogriseus subsp. Noncyanogenus NMWT1, the producer of nematocidal antibiotics nemadectin.</title>
        <authorList>
            <person name="Wang H."/>
            <person name="Li C."/>
            <person name="Xiang W."/>
            <person name="Wang X."/>
        </authorList>
    </citation>
    <scope>NUCLEOTIDE SEQUENCE [LARGE SCALE GENOMIC DNA]</scope>
    <source>
        <strain evidence="1 2">NMWT 1</strain>
    </source>
</reference>
<evidence type="ECO:0000313" key="2">
    <source>
        <dbReference type="Proteomes" id="UP000032234"/>
    </source>
</evidence>
<keyword evidence="2" id="KW-1185">Reference proteome</keyword>
<evidence type="ECO:0000313" key="1">
    <source>
        <dbReference type="EMBL" id="AJP04446.1"/>
    </source>
</evidence>
<dbReference type="PATRIC" id="fig|477245.3.peg.5555"/>
<dbReference type="AlphaFoldDB" id="A0A0C5GJ33"/>
<dbReference type="EMBL" id="CP010849">
    <property type="protein sequence ID" value="AJP04446.1"/>
    <property type="molecule type" value="Genomic_DNA"/>
</dbReference>
<proteinExistence type="predicted"/>
<accession>A0A0C5GJ33</accession>
<gene>
    <name evidence="1" type="ORF">TU94_26260</name>
</gene>
<dbReference type="Proteomes" id="UP000032234">
    <property type="component" value="Chromosome"/>
</dbReference>
<dbReference type="KEGG" id="scw:TU94_26260"/>
<dbReference type="HOGENOM" id="CLU_1288259_0_0_11"/>